<feature type="compositionally biased region" description="Polar residues" evidence="1">
    <location>
        <begin position="150"/>
        <end position="167"/>
    </location>
</feature>
<keyword evidence="2" id="KW-0812">Transmembrane</keyword>
<sequence>MAAKVNPGTTLTRKCSIRVYLRSLYFYGSSDMKKTTTRIVYAGMFLTAALVLGQKMFMENRVVDDGRVHTRAGSAGSVITGGHGRNMSSVEDSVKIAGIHGGIGDFSVDGDSILFTSEDSVYEYEDQSGEGGYGNATHSAGDSEKITGSHGRNGNNPIHTGSGSGTVNRPAGSTPGNTGRSYADGNGNGARGNSIGGLGGGGGGGGNGARGKDDNTDKDPANNAPGMNTGANPDREETRADEDKSDPDRGGKPDGDDPDNDKAAGPAGNPPDKGIPPEYFDAPPGKELNDPFQPPIPAEEVGGRDYEEAGEGAGASGDPGARAIPEPVSSLLIGLGSVMLLWSRRRGSRS</sequence>
<evidence type="ECO:0000256" key="2">
    <source>
        <dbReference type="SAM" id="Phobius"/>
    </source>
</evidence>
<dbReference type="eggNOG" id="ENOG5032BND">
    <property type="taxonomic scope" value="Bacteria"/>
</dbReference>
<evidence type="ECO:0000256" key="1">
    <source>
        <dbReference type="SAM" id="MobiDB-lite"/>
    </source>
</evidence>
<evidence type="ECO:0000313" key="3">
    <source>
        <dbReference type="EMBL" id="CAD84969.1"/>
    </source>
</evidence>
<proteinExistence type="predicted"/>
<protein>
    <recommendedName>
        <fullName evidence="5">PEP-CTERM protein-sorting domain-containing protein</fullName>
    </recommendedName>
</protein>
<evidence type="ECO:0000313" key="4">
    <source>
        <dbReference type="Proteomes" id="UP000001416"/>
    </source>
</evidence>
<feature type="transmembrane region" description="Helical" evidence="2">
    <location>
        <begin position="39"/>
        <end position="57"/>
    </location>
</feature>
<keyword evidence="2" id="KW-1133">Transmembrane helix</keyword>
<accession>Q82VL7</accession>
<dbReference type="EMBL" id="AL954747">
    <property type="protein sequence ID" value="CAD84969.1"/>
    <property type="molecule type" value="Genomic_DNA"/>
</dbReference>
<name>Q82VL7_NITEU</name>
<keyword evidence="4" id="KW-1185">Reference proteome</keyword>
<dbReference type="NCBIfam" id="TIGR02595">
    <property type="entry name" value="PEP_CTERM"/>
    <property type="match status" value="1"/>
</dbReference>
<feature type="region of interest" description="Disordered" evidence="1">
    <location>
        <begin position="124"/>
        <end position="322"/>
    </location>
</feature>
<reference evidence="3 4" key="1">
    <citation type="journal article" date="2003" name="J. Bacteriol.">
        <title>Complete genome sequence of the ammonia-oxidizing bacterium and obligate chemolithoautotroph Nitrosomonas europaea.</title>
        <authorList>
            <person name="Chain P."/>
            <person name="Lamerdin J."/>
            <person name="Larimer F."/>
            <person name="Regala W."/>
            <person name="Land M."/>
            <person name="Hauser L."/>
            <person name="Hooper A."/>
            <person name="Klotz M."/>
            <person name="Norton J."/>
            <person name="Sayavedra-Soto L."/>
            <person name="Arciero D."/>
            <person name="Hommes N."/>
            <person name="Whittaker M."/>
            <person name="Arp D."/>
        </authorList>
    </citation>
    <scope>NUCLEOTIDE SEQUENCE [LARGE SCALE GENOMIC DNA]</scope>
    <source>
        <strain evidence="4">ATCC 19718 / CIP 103999 / KCTC 2705 / NBRC 14298</strain>
    </source>
</reference>
<feature type="compositionally biased region" description="Gly residues" evidence="1">
    <location>
        <begin position="186"/>
        <end position="209"/>
    </location>
</feature>
<dbReference type="STRING" id="228410.NE1058"/>
<feature type="compositionally biased region" description="Basic and acidic residues" evidence="1">
    <location>
        <begin position="233"/>
        <end position="255"/>
    </location>
</feature>
<gene>
    <name evidence="3" type="ordered locus">NE1058</name>
</gene>
<feature type="compositionally biased region" description="Basic and acidic residues" evidence="1">
    <location>
        <begin position="210"/>
        <end position="220"/>
    </location>
</feature>
<keyword evidence="2" id="KW-0472">Membrane</keyword>
<dbReference type="Proteomes" id="UP000001416">
    <property type="component" value="Chromosome"/>
</dbReference>
<dbReference type="HOGENOM" id="CLU_791860_0_0_4"/>
<dbReference type="KEGG" id="neu:NE1058"/>
<dbReference type="InterPro" id="IPR013424">
    <property type="entry name" value="Ice-binding_C"/>
</dbReference>
<dbReference type="AlphaFoldDB" id="Q82VL7"/>
<evidence type="ECO:0008006" key="5">
    <source>
        <dbReference type="Google" id="ProtNLM"/>
    </source>
</evidence>
<organism evidence="3 4">
    <name type="scientific">Nitrosomonas europaea (strain ATCC 19718 / CIP 103999 / KCTC 2705 / NBRC 14298)</name>
    <dbReference type="NCBI Taxonomy" id="228410"/>
    <lineage>
        <taxon>Bacteria</taxon>
        <taxon>Pseudomonadati</taxon>
        <taxon>Pseudomonadota</taxon>
        <taxon>Betaproteobacteria</taxon>
        <taxon>Nitrosomonadales</taxon>
        <taxon>Nitrosomonadaceae</taxon>
        <taxon>Nitrosomonas</taxon>
    </lineage>
</organism>